<evidence type="ECO:0000313" key="2">
    <source>
        <dbReference type="Proteomes" id="UP000273252"/>
    </source>
</evidence>
<proteinExistence type="predicted"/>
<organism evidence="1 2">
    <name type="scientific">Vibrio sinensis</name>
    <dbReference type="NCBI Taxonomy" id="2302434"/>
    <lineage>
        <taxon>Bacteria</taxon>
        <taxon>Pseudomonadati</taxon>
        <taxon>Pseudomonadota</taxon>
        <taxon>Gammaproteobacteria</taxon>
        <taxon>Vibrionales</taxon>
        <taxon>Vibrionaceae</taxon>
        <taxon>Vibrio</taxon>
    </lineage>
</organism>
<dbReference type="AlphaFoldDB" id="A0A3A6QSZ6"/>
<gene>
    <name evidence="1" type="ORF">DZ860_02155</name>
</gene>
<dbReference type="Proteomes" id="UP000273252">
    <property type="component" value="Unassembled WGS sequence"/>
</dbReference>
<dbReference type="RefSeq" id="WP_120029259.1">
    <property type="nucleotide sequence ID" value="NZ_QVMU01000001.1"/>
</dbReference>
<dbReference type="EMBL" id="QVMU01000001">
    <property type="protein sequence ID" value="RJX75503.1"/>
    <property type="molecule type" value="Genomic_DNA"/>
</dbReference>
<keyword evidence="2" id="KW-1185">Reference proteome</keyword>
<protein>
    <submittedName>
        <fullName evidence="1">Uncharacterized protein</fullName>
    </submittedName>
</protein>
<accession>A0A3A6QSZ6</accession>
<evidence type="ECO:0000313" key="1">
    <source>
        <dbReference type="EMBL" id="RJX75503.1"/>
    </source>
</evidence>
<sequence>MSVQAMQIENIVTTPSMDRKTYTVSIKGLIAHLFDILFTDNSHTHTYNASDLSSHMQKDLGIYR</sequence>
<dbReference type="OrthoDB" id="5892521at2"/>
<name>A0A3A6QSZ6_9VIBR</name>
<reference evidence="1 2" key="1">
    <citation type="submission" date="2018-08" db="EMBL/GenBank/DDBJ databases">
        <title>Vibrio isolated from the Eastern China Marginal Seas.</title>
        <authorList>
            <person name="Li Y."/>
        </authorList>
    </citation>
    <scope>NUCLEOTIDE SEQUENCE [LARGE SCALE GENOMIC DNA]</scope>
    <source>
        <strain evidence="1 2">BEI233</strain>
    </source>
</reference>
<comment type="caution">
    <text evidence="1">The sequence shown here is derived from an EMBL/GenBank/DDBJ whole genome shotgun (WGS) entry which is preliminary data.</text>
</comment>